<feature type="domain" description="Peptidase C1A papain C-terminal" evidence="1">
    <location>
        <begin position="2"/>
        <end position="211"/>
    </location>
</feature>
<dbReference type="OrthoDB" id="5318987at2"/>
<dbReference type="AlphaFoldDB" id="A0A9J9HEW3"/>
<protein>
    <submittedName>
        <fullName evidence="2">Peptidase C1A, papain</fullName>
    </submittedName>
</protein>
<dbReference type="KEGG" id="swi:Swit_4065"/>
<gene>
    <name evidence="2" type="ordered locus">Swit_4065</name>
</gene>
<evidence type="ECO:0000313" key="3">
    <source>
        <dbReference type="Proteomes" id="UP000001989"/>
    </source>
</evidence>
<dbReference type="SMART" id="SM00645">
    <property type="entry name" value="Pept_C1"/>
    <property type="match status" value="1"/>
</dbReference>
<dbReference type="InterPro" id="IPR000668">
    <property type="entry name" value="Peptidase_C1A_C"/>
</dbReference>
<dbReference type="CDD" id="cd02619">
    <property type="entry name" value="Peptidase_C1"/>
    <property type="match status" value="1"/>
</dbReference>
<dbReference type="InterPro" id="IPR038765">
    <property type="entry name" value="Papain-like_cys_pep_sf"/>
</dbReference>
<dbReference type="EMBL" id="CP000699">
    <property type="protein sequence ID" value="ABQ70408.1"/>
    <property type="molecule type" value="Genomic_DNA"/>
</dbReference>
<dbReference type="SUPFAM" id="SSF54001">
    <property type="entry name" value="Cysteine proteinases"/>
    <property type="match status" value="1"/>
</dbReference>
<dbReference type="Gene3D" id="3.90.70.10">
    <property type="entry name" value="Cysteine proteinases"/>
    <property type="match status" value="1"/>
</dbReference>
<name>A0A9J9HEW3_RHIWR</name>
<reference evidence="2 3" key="1">
    <citation type="journal article" date="2010" name="J. Bacteriol.">
        <title>Genome sequence of the dioxin-mineralizing bacterium Sphingomonas wittichii RW1.</title>
        <authorList>
            <person name="Miller T.R."/>
            <person name="Delcher A.L."/>
            <person name="Salzberg S.L."/>
            <person name="Saunders E."/>
            <person name="Detter J.C."/>
            <person name="Halden R.U."/>
        </authorList>
    </citation>
    <scope>NUCLEOTIDE SEQUENCE [LARGE SCALE GENOMIC DNA]</scope>
    <source>
        <strain evidence="3">DSM 6014 / CCUG 31198 / JCM 15750 / NBRC 105917 / EY 4224 / RW1</strain>
    </source>
</reference>
<dbReference type="GO" id="GO:0006508">
    <property type="term" value="P:proteolysis"/>
    <property type="evidence" value="ECO:0007669"/>
    <property type="project" value="InterPro"/>
</dbReference>
<sequence length="224" mass="23851">MIAIKTDLRHLLGPVRDQGARPTCLAFAASDGHAALRDGLIPLSCEYAYFHAQRRGRRAPDQGATLSTMLDALRLDGQPAESGWPYLDIVPDSEWAPPSVTGPCFGRKGGTATLDLAEILASLDAERPVMLLSSLSASFFQPSGEGIVDPANDEMPDPSLRHATLAVGHGLADGQSAILVRNSWGAGWGVEGHAWLTEKFLKPRLFATAILTEEIDVPSRSAAA</sequence>
<evidence type="ECO:0000259" key="1">
    <source>
        <dbReference type="SMART" id="SM00645"/>
    </source>
</evidence>
<accession>A0A9J9HEW3</accession>
<keyword evidence="3" id="KW-1185">Reference proteome</keyword>
<dbReference type="Pfam" id="PF00112">
    <property type="entry name" value="Peptidase_C1"/>
    <property type="match status" value="1"/>
</dbReference>
<dbReference type="Proteomes" id="UP000001989">
    <property type="component" value="Chromosome"/>
</dbReference>
<dbReference type="GO" id="GO:0008234">
    <property type="term" value="F:cysteine-type peptidase activity"/>
    <property type="evidence" value="ECO:0007669"/>
    <property type="project" value="InterPro"/>
</dbReference>
<organism evidence="2 3">
    <name type="scientific">Rhizorhabdus wittichii (strain DSM 6014 / CCUG 31198 / JCM 15750 / NBRC 105917 / EY 4224 / RW1)</name>
    <name type="common">Sphingomonas wittichii</name>
    <dbReference type="NCBI Taxonomy" id="392499"/>
    <lineage>
        <taxon>Bacteria</taxon>
        <taxon>Pseudomonadati</taxon>
        <taxon>Pseudomonadota</taxon>
        <taxon>Alphaproteobacteria</taxon>
        <taxon>Sphingomonadales</taxon>
        <taxon>Sphingomonadaceae</taxon>
        <taxon>Rhizorhabdus</taxon>
    </lineage>
</organism>
<proteinExistence type="predicted"/>
<evidence type="ECO:0000313" key="2">
    <source>
        <dbReference type="EMBL" id="ABQ70408.1"/>
    </source>
</evidence>